<gene>
    <name evidence="2" type="ORF">Glove_115g23</name>
</gene>
<dbReference type="EMBL" id="PQFF01000107">
    <property type="protein sequence ID" value="RHZ81966.1"/>
    <property type="molecule type" value="Genomic_DNA"/>
</dbReference>
<dbReference type="OrthoDB" id="2013972at2759"/>
<sequence length="306" mass="35462">MGNNKSTLNTQNEEYQGRKYLNEENSYTPPNNFTEIDLQQEIYYHFKLIFDENYSAPVREYLENGCKVLDLGCGIGIWVCELATKFPNSNFMGVDMMPVYPSEIKPVNAEFVKSNILKGLPFKDNEFDYVHTAQMNTYFKNEEWINKVVSKLNKFIKVIPELVRVTKPRGWIEFCEADTCLIDAGPNSTRLFNGLSQSLFNLGINPRCITLMKKWLQSRSDIMNITESTKLIPLGVWDSAIGKHNFMLYLNYVKLRKPRIINGLNISEDECSKLMELTYAEFSSTEYEGKFTVTRIFGQKFNNQIK</sequence>
<dbReference type="CDD" id="cd02440">
    <property type="entry name" value="AdoMet_MTases"/>
    <property type="match status" value="1"/>
</dbReference>
<dbReference type="GO" id="GO:0008168">
    <property type="term" value="F:methyltransferase activity"/>
    <property type="evidence" value="ECO:0007669"/>
    <property type="project" value="TreeGrafter"/>
</dbReference>
<dbReference type="Proteomes" id="UP000266861">
    <property type="component" value="Unassembled WGS sequence"/>
</dbReference>
<dbReference type="AlphaFoldDB" id="A0A397J7H1"/>
<dbReference type="InterPro" id="IPR029063">
    <property type="entry name" value="SAM-dependent_MTases_sf"/>
</dbReference>
<dbReference type="Gene3D" id="3.40.50.150">
    <property type="entry name" value="Vaccinia Virus protein VP39"/>
    <property type="match status" value="1"/>
</dbReference>
<keyword evidence="3" id="KW-1185">Reference proteome</keyword>
<evidence type="ECO:0000313" key="2">
    <source>
        <dbReference type="EMBL" id="RHZ81966.1"/>
    </source>
</evidence>
<proteinExistence type="predicted"/>
<dbReference type="PANTHER" id="PTHR43591:SF24">
    <property type="entry name" value="2-METHOXY-6-POLYPRENYL-1,4-BENZOQUINOL METHYLASE, MITOCHONDRIAL"/>
    <property type="match status" value="1"/>
</dbReference>
<dbReference type="Pfam" id="PF13649">
    <property type="entry name" value="Methyltransf_25"/>
    <property type="match status" value="1"/>
</dbReference>
<comment type="caution">
    <text evidence="2">The sequence shown here is derived from an EMBL/GenBank/DDBJ whole genome shotgun (WGS) entry which is preliminary data.</text>
</comment>
<dbReference type="PANTHER" id="PTHR43591">
    <property type="entry name" value="METHYLTRANSFERASE"/>
    <property type="match status" value="1"/>
</dbReference>
<accession>A0A397J7H1</accession>
<reference evidence="2 3" key="1">
    <citation type="submission" date="2018-08" db="EMBL/GenBank/DDBJ databases">
        <title>Genome and evolution of the arbuscular mycorrhizal fungus Diversispora epigaea (formerly Glomus versiforme) and its bacterial endosymbionts.</title>
        <authorList>
            <person name="Sun X."/>
            <person name="Fei Z."/>
            <person name="Harrison M."/>
        </authorList>
    </citation>
    <scope>NUCLEOTIDE SEQUENCE [LARGE SCALE GENOMIC DNA]</scope>
    <source>
        <strain evidence="2 3">IT104</strain>
    </source>
</reference>
<dbReference type="InterPro" id="IPR041698">
    <property type="entry name" value="Methyltransf_25"/>
</dbReference>
<organism evidence="2 3">
    <name type="scientific">Diversispora epigaea</name>
    <dbReference type="NCBI Taxonomy" id="1348612"/>
    <lineage>
        <taxon>Eukaryota</taxon>
        <taxon>Fungi</taxon>
        <taxon>Fungi incertae sedis</taxon>
        <taxon>Mucoromycota</taxon>
        <taxon>Glomeromycotina</taxon>
        <taxon>Glomeromycetes</taxon>
        <taxon>Diversisporales</taxon>
        <taxon>Diversisporaceae</taxon>
        <taxon>Diversispora</taxon>
    </lineage>
</organism>
<evidence type="ECO:0000313" key="3">
    <source>
        <dbReference type="Proteomes" id="UP000266861"/>
    </source>
</evidence>
<protein>
    <recommendedName>
        <fullName evidence="1">Methyltransferase domain-containing protein</fullName>
    </recommendedName>
</protein>
<feature type="domain" description="Methyltransferase" evidence="1">
    <location>
        <begin position="68"/>
        <end position="153"/>
    </location>
</feature>
<dbReference type="STRING" id="1348612.A0A397J7H1"/>
<dbReference type="SUPFAM" id="SSF53335">
    <property type="entry name" value="S-adenosyl-L-methionine-dependent methyltransferases"/>
    <property type="match status" value="1"/>
</dbReference>
<evidence type="ECO:0000259" key="1">
    <source>
        <dbReference type="Pfam" id="PF13649"/>
    </source>
</evidence>
<name>A0A397J7H1_9GLOM</name>